<name>A0AC55CMQ8_ECHTE</name>
<evidence type="ECO:0000313" key="2">
    <source>
        <dbReference type="RefSeq" id="XP_045141379.1"/>
    </source>
</evidence>
<dbReference type="RefSeq" id="XP_045141379.1">
    <property type="nucleotide sequence ID" value="XM_045285444.1"/>
</dbReference>
<dbReference type="Proteomes" id="UP000694863">
    <property type="component" value="Unplaced"/>
</dbReference>
<keyword evidence="1" id="KW-1185">Reference proteome</keyword>
<evidence type="ECO:0000313" key="1">
    <source>
        <dbReference type="Proteomes" id="UP000694863"/>
    </source>
</evidence>
<proteinExistence type="predicted"/>
<organism evidence="1 2">
    <name type="scientific">Echinops telfairi</name>
    <name type="common">Lesser hedgehog tenrec</name>
    <dbReference type="NCBI Taxonomy" id="9371"/>
    <lineage>
        <taxon>Eukaryota</taxon>
        <taxon>Metazoa</taxon>
        <taxon>Chordata</taxon>
        <taxon>Craniata</taxon>
        <taxon>Vertebrata</taxon>
        <taxon>Euteleostomi</taxon>
        <taxon>Mammalia</taxon>
        <taxon>Eutheria</taxon>
        <taxon>Afrotheria</taxon>
        <taxon>Tenrecidae</taxon>
        <taxon>Tenrecinae</taxon>
        <taxon>Echinops</taxon>
    </lineage>
</organism>
<gene>
    <name evidence="2" type="primary">LOC101661075</name>
</gene>
<accession>A0AC55CMQ8</accession>
<sequence>MQSAAPTSAFPAQTRETHSGLLLCRGLCRVLLAVGLLLKPCELRTDSAVRPNILLIMADDLGIGDLGCYGNDTLSSLGMDASGGYRALQWNAGSGGLPPNETTFARLLHLQGYRTGIIGMGNKHRPFLLFLSLLHVHLPLVTTPRFLGKSRHGVYGDNVEEMDWMVGESRAGLPMQRPRPCRRGGHCGSPGPSNLGALGLQLRLRPCSAGTHGA</sequence>
<protein>
    <submittedName>
        <fullName evidence="2">Arylsulfatase D</fullName>
    </submittedName>
</protein>
<reference evidence="2" key="1">
    <citation type="submission" date="2025-08" db="UniProtKB">
        <authorList>
            <consortium name="RefSeq"/>
        </authorList>
    </citation>
    <scope>IDENTIFICATION</scope>
</reference>